<protein>
    <submittedName>
        <fullName evidence="1">Uncharacterized protein</fullName>
    </submittedName>
</protein>
<dbReference type="AlphaFoldDB" id="A0AA37SQ89"/>
<comment type="caution">
    <text evidence="1">The sequence shown here is derived from an EMBL/GenBank/DDBJ whole genome shotgun (WGS) entry which is preliminary data.</text>
</comment>
<sequence>MICITLNGQNNGIYKKLYSSIYLSNASSNNYLKKQRNHKPALKSLESNFYTDQSARSRSKAYSISRNIYNYSNSLELKQRVVEDHLEACLSDRSPYLRFRLSNHLIHFDKKDFNDHAISMLKELIETDRNKKHFIVIAGYKEIDEVLPNISKYTEEDILESWDVVQGLARVGNPEALAICKRIMEEYPLDKRFFDRFLPGLAFTNDRMVFDLIIEEILSDENTELIGQRLKDYQRYFMLKNIIPLMYEYPYRFVDESQLMEDEFYHQLHFAMDWLEKNKETYTLIHVESPMKQKESPYINKDITSFSF</sequence>
<organism evidence="1 2">
    <name type="scientific">Portibacter lacus</name>
    <dbReference type="NCBI Taxonomy" id="1099794"/>
    <lineage>
        <taxon>Bacteria</taxon>
        <taxon>Pseudomonadati</taxon>
        <taxon>Bacteroidota</taxon>
        <taxon>Saprospiria</taxon>
        <taxon>Saprospirales</taxon>
        <taxon>Haliscomenobacteraceae</taxon>
        <taxon>Portibacter</taxon>
    </lineage>
</organism>
<name>A0AA37SQ89_9BACT</name>
<keyword evidence="2" id="KW-1185">Reference proteome</keyword>
<dbReference type="EMBL" id="BSOH01000014">
    <property type="protein sequence ID" value="GLR18047.1"/>
    <property type="molecule type" value="Genomic_DNA"/>
</dbReference>
<dbReference type="RefSeq" id="WP_235291722.1">
    <property type="nucleotide sequence ID" value="NZ_BSOH01000014.1"/>
</dbReference>
<evidence type="ECO:0000313" key="2">
    <source>
        <dbReference type="Proteomes" id="UP001156666"/>
    </source>
</evidence>
<proteinExistence type="predicted"/>
<dbReference type="Proteomes" id="UP001156666">
    <property type="component" value="Unassembled WGS sequence"/>
</dbReference>
<gene>
    <name evidence="1" type="ORF">GCM10007940_26620</name>
</gene>
<accession>A0AA37SQ89</accession>
<evidence type="ECO:0000313" key="1">
    <source>
        <dbReference type="EMBL" id="GLR18047.1"/>
    </source>
</evidence>
<reference evidence="1" key="2">
    <citation type="submission" date="2023-01" db="EMBL/GenBank/DDBJ databases">
        <title>Draft genome sequence of Portibacter lacus strain NBRC 108769.</title>
        <authorList>
            <person name="Sun Q."/>
            <person name="Mori K."/>
        </authorList>
    </citation>
    <scope>NUCLEOTIDE SEQUENCE</scope>
    <source>
        <strain evidence="1">NBRC 108769</strain>
    </source>
</reference>
<reference evidence="1" key="1">
    <citation type="journal article" date="2014" name="Int. J. Syst. Evol. Microbiol.">
        <title>Complete genome sequence of Corynebacterium casei LMG S-19264T (=DSM 44701T), isolated from a smear-ripened cheese.</title>
        <authorList>
            <consortium name="US DOE Joint Genome Institute (JGI-PGF)"/>
            <person name="Walter F."/>
            <person name="Albersmeier A."/>
            <person name="Kalinowski J."/>
            <person name="Ruckert C."/>
        </authorList>
    </citation>
    <scope>NUCLEOTIDE SEQUENCE</scope>
    <source>
        <strain evidence="1">NBRC 108769</strain>
    </source>
</reference>